<dbReference type="SMART" id="SM01058">
    <property type="entry name" value="CarD_TRCF"/>
    <property type="match status" value="1"/>
</dbReference>
<evidence type="ECO:0000256" key="1">
    <source>
        <dbReference type="SAM" id="MobiDB-lite"/>
    </source>
</evidence>
<dbReference type="Proteomes" id="UP000295064">
    <property type="component" value="Unassembled WGS sequence"/>
</dbReference>
<proteinExistence type="predicted"/>
<protein>
    <submittedName>
        <fullName evidence="3">CarD family transcriptional regulator</fullName>
    </submittedName>
</protein>
<dbReference type="InterPro" id="IPR052531">
    <property type="entry name" value="CarD-like_regulator"/>
</dbReference>
<dbReference type="InterPro" id="IPR042215">
    <property type="entry name" value="CarD-like_C"/>
</dbReference>
<accession>A0A4R6LKM3</accession>
<dbReference type="EMBL" id="SNWX01000019">
    <property type="protein sequence ID" value="TDO84885.1"/>
    <property type="molecule type" value="Genomic_DNA"/>
</dbReference>
<dbReference type="PANTHER" id="PTHR38447:SF1">
    <property type="entry name" value="RNA POLYMERASE-BINDING TRANSCRIPTION FACTOR CARD"/>
    <property type="match status" value="1"/>
</dbReference>
<feature type="compositionally biased region" description="Basic and acidic residues" evidence="1">
    <location>
        <begin position="150"/>
        <end position="174"/>
    </location>
</feature>
<reference evidence="3 4" key="1">
    <citation type="submission" date="2019-03" db="EMBL/GenBank/DDBJ databases">
        <title>Subsurface microbial communities from deep shales in Ohio and West Virginia, USA.</title>
        <authorList>
            <person name="Wrighton K."/>
        </authorList>
    </citation>
    <scope>NUCLEOTIDE SEQUENCE [LARGE SCALE GENOMIC DNA]</scope>
    <source>
        <strain evidence="3 4">MA284_T2</strain>
    </source>
</reference>
<evidence type="ECO:0000313" key="4">
    <source>
        <dbReference type="Proteomes" id="UP000295064"/>
    </source>
</evidence>
<dbReference type="SUPFAM" id="SSF141259">
    <property type="entry name" value="CarD-like"/>
    <property type="match status" value="1"/>
</dbReference>
<feature type="domain" description="CarD-like/TRCF RNAP-interacting" evidence="2">
    <location>
        <begin position="1"/>
        <end position="111"/>
    </location>
</feature>
<evidence type="ECO:0000259" key="2">
    <source>
        <dbReference type="SMART" id="SM01058"/>
    </source>
</evidence>
<dbReference type="GO" id="GO:0009303">
    <property type="term" value="P:rRNA transcription"/>
    <property type="evidence" value="ECO:0007669"/>
    <property type="project" value="TreeGrafter"/>
</dbReference>
<feature type="compositionally biased region" description="Basic and acidic residues" evidence="1">
    <location>
        <begin position="183"/>
        <end position="205"/>
    </location>
</feature>
<dbReference type="AlphaFoldDB" id="A0A4R6LKM3"/>
<dbReference type="InterPro" id="IPR048792">
    <property type="entry name" value="CarD_C"/>
</dbReference>
<evidence type="ECO:0000313" key="3">
    <source>
        <dbReference type="EMBL" id="TDO84885.1"/>
    </source>
</evidence>
<sequence length="205" mass="23802">MYKIGDKVVYPNHGAGTIVGIETKTILDEKKEYYIMKLPIGEMKVMIPVDKIDKIGIRDVISEQKADEVFELLNGEKSKMSQNWNRRFRANQEKLKTGDIFEVAEVVRNLSIRDREKGLSTGEKKMLSNARQILISELVLAKDMDEESISEKMDDLFTLTEKEEQEKKEKEEKAKKAKKAKKEKKEKAEKEKEEKEEKEKKDSDS</sequence>
<dbReference type="Gene3D" id="2.40.10.170">
    <property type="match status" value="1"/>
</dbReference>
<dbReference type="InterPro" id="IPR003711">
    <property type="entry name" value="CarD-like/TRCF_RID"/>
</dbReference>
<dbReference type="Pfam" id="PF02559">
    <property type="entry name" value="CarD_TRCF_RID"/>
    <property type="match status" value="1"/>
</dbReference>
<organism evidence="3 4">
    <name type="scientific">Halanaerobium saccharolyticum</name>
    <dbReference type="NCBI Taxonomy" id="43595"/>
    <lineage>
        <taxon>Bacteria</taxon>
        <taxon>Bacillati</taxon>
        <taxon>Bacillota</taxon>
        <taxon>Clostridia</taxon>
        <taxon>Halanaerobiales</taxon>
        <taxon>Halanaerobiaceae</taxon>
        <taxon>Halanaerobium</taxon>
    </lineage>
</organism>
<dbReference type="InterPro" id="IPR036101">
    <property type="entry name" value="CarD-like/TRCF_RID_sf"/>
</dbReference>
<dbReference type="Gene3D" id="1.20.58.1290">
    <property type="entry name" value="CarD-like, C-terminal domain"/>
    <property type="match status" value="1"/>
</dbReference>
<gene>
    <name evidence="3" type="ORF">DFR79_11965</name>
</gene>
<comment type="caution">
    <text evidence="3">The sequence shown here is derived from an EMBL/GenBank/DDBJ whole genome shotgun (WGS) entry which is preliminary data.</text>
</comment>
<dbReference type="Pfam" id="PF21095">
    <property type="entry name" value="CarD_C"/>
    <property type="match status" value="1"/>
</dbReference>
<feature type="region of interest" description="Disordered" evidence="1">
    <location>
        <begin position="150"/>
        <end position="205"/>
    </location>
</feature>
<name>A0A4R6LKM3_9FIRM</name>
<dbReference type="PANTHER" id="PTHR38447">
    <property type="entry name" value="TRANSCRIPTION FACTOR YDEB-RELATED"/>
    <property type="match status" value="1"/>
</dbReference>